<dbReference type="EnsemblMetazoa" id="Aqu2.1.30169_001">
    <property type="protein sequence ID" value="Aqu2.1.30169_001"/>
    <property type="gene ID" value="Aqu2.1.30169"/>
</dbReference>
<sequence length="46" mass="5357">CITIKKSKAYRSYTNYVNSCHTTTVKKLLAKFIKELFLLILPHKSL</sequence>
<name>A0A1X7URM8_AMPQE</name>
<dbReference type="AlphaFoldDB" id="A0A1X7URM8"/>
<evidence type="ECO:0000313" key="1">
    <source>
        <dbReference type="EnsemblMetazoa" id="Aqu2.1.30169_001"/>
    </source>
</evidence>
<reference evidence="1" key="1">
    <citation type="submission" date="2017-05" db="UniProtKB">
        <authorList>
            <consortium name="EnsemblMetazoa"/>
        </authorList>
    </citation>
    <scope>IDENTIFICATION</scope>
</reference>
<organism evidence="1">
    <name type="scientific">Amphimedon queenslandica</name>
    <name type="common">Sponge</name>
    <dbReference type="NCBI Taxonomy" id="400682"/>
    <lineage>
        <taxon>Eukaryota</taxon>
        <taxon>Metazoa</taxon>
        <taxon>Porifera</taxon>
        <taxon>Demospongiae</taxon>
        <taxon>Heteroscleromorpha</taxon>
        <taxon>Haplosclerida</taxon>
        <taxon>Niphatidae</taxon>
        <taxon>Amphimedon</taxon>
    </lineage>
</organism>
<accession>A0A1X7URM8</accession>
<protein>
    <submittedName>
        <fullName evidence="1">Uncharacterized protein</fullName>
    </submittedName>
</protein>
<dbReference type="InParanoid" id="A0A1X7URM8"/>
<proteinExistence type="predicted"/>